<proteinExistence type="predicted"/>
<reference evidence="1 2" key="1">
    <citation type="submission" date="2012-04" db="EMBL/GenBank/DDBJ databases">
        <title>The Genome Sequence of Saprolegnia declina VS20.</title>
        <authorList>
            <consortium name="The Broad Institute Genome Sequencing Platform"/>
            <person name="Russ C."/>
            <person name="Nusbaum C."/>
            <person name="Tyler B."/>
            <person name="van West P."/>
            <person name="Dieguez-Uribeondo J."/>
            <person name="de Bruijn I."/>
            <person name="Tripathy S."/>
            <person name="Jiang R."/>
            <person name="Young S.K."/>
            <person name="Zeng Q."/>
            <person name="Gargeya S."/>
            <person name="Fitzgerald M."/>
            <person name="Haas B."/>
            <person name="Abouelleil A."/>
            <person name="Alvarado L."/>
            <person name="Arachchi H.M."/>
            <person name="Berlin A."/>
            <person name="Chapman S.B."/>
            <person name="Goldberg J."/>
            <person name="Griggs A."/>
            <person name="Gujja S."/>
            <person name="Hansen M."/>
            <person name="Howarth C."/>
            <person name="Imamovic A."/>
            <person name="Larimer J."/>
            <person name="McCowen C."/>
            <person name="Montmayeur A."/>
            <person name="Murphy C."/>
            <person name="Neiman D."/>
            <person name="Pearson M."/>
            <person name="Priest M."/>
            <person name="Roberts A."/>
            <person name="Saif S."/>
            <person name="Shea T."/>
            <person name="Sisk P."/>
            <person name="Sykes S."/>
            <person name="Wortman J."/>
            <person name="Nusbaum C."/>
            <person name="Birren B."/>
        </authorList>
    </citation>
    <scope>NUCLEOTIDE SEQUENCE [LARGE SCALE GENOMIC DNA]</scope>
    <source>
        <strain evidence="1 2">VS20</strain>
    </source>
</reference>
<evidence type="ECO:0000313" key="1">
    <source>
        <dbReference type="EMBL" id="EQC38153.1"/>
    </source>
</evidence>
<dbReference type="RefSeq" id="XP_008608480.1">
    <property type="nucleotide sequence ID" value="XM_008610258.1"/>
</dbReference>
<dbReference type="AlphaFoldDB" id="T0RZZ2"/>
<dbReference type="VEuPathDB" id="FungiDB:SDRG_04582"/>
<dbReference type="OMA" id="TDKHVPY"/>
<keyword evidence="2" id="KW-1185">Reference proteome</keyword>
<dbReference type="EMBL" id="JH767142">
    <property type="protein sequence ID" value="EQC38153.1"/>
    <property type="molecule type" value="Genomic_DNA"/>
</dbReference>
<organism evidence="1 2">
    <name type="scientific">Saprolegnia diclina (strain VS20)</name>
    <dbReference type="NCBI Taxonomy" id="1156394"/>
    <lineage>
        <taxon>Eukaryota</taxon>
        <taxon>Sar</taxon>
        <taxon>Stramenopiles</taxon>
        <taxon>Oomycota</taxon>
        <taxon>Saprolegniomycetes</taxon>
        <taxon>Saprolegniales</taxon>
        <taxon>Saprolegniaceae</taxon>
        <taxon>Saprolegnia</taxon>
    </lineage>
</organism>
<dbReference type="GeneID" id="19945309"/>
<protein>
    <submittedName>
        <fullName evidence="1">Uncharacterized protein</fullName>
    </submittedName>
</protein>
<dbReference type="OrthoDB" id="10300354at2759"/>
<gene>
    <name evidence="1" type="ORF">SDRG_04582</name>
</gene>
<sequence length="110" mass="12554">MGSSPTIFLHINGKRLAIALKYEPTTLADLRDYLKKEGHMTDNDRFILFRYKSKLPVTDKHVPYEVEPECERSIPTSALYEFGDPYAGVIRPRSKKVVRDMQIAPAPCKA</sequence>
<evidence type="ECO:0000313" key="2">
    <source>
        <dbReference type="Proteomes" id="UP000030762"/>
    </source>
</evidence>
<dbReference type="Proteomes" id="UP000030762">
    <property type="component" value="Unassembled WGS sequence"/>
</dbReference>
<accession>T0RZZ2</accession>
<dbReference type="InParanoid" id="T0RZZ2"/>
<name>T0RZZ2_SAPDV</name>